<comment type="similarity">
    <text evidence="1">Belongs to the BetVI family.</text>
</comment>
<protein>
    <recommendedName>
        <fullName evidence="2">Bet v I/Major latex protein domain-containing protein</fullName>
    </recommendedName>
</protein>
<evidence type="ECO:0000256" key="1">
    <source>
        <dbReference type="ARBA" id="ARBA00009744"/>
    </source>
</evidence>
<feature type="domain" description="Bet v I/Major latex protein" evidence="2">
    <location>
        <begin position="18"/>
        <end position="147"/>
    </location>
</feature>
<dbReference type="Pfam" id="PF00407">
    <property type="entry name" value="Bet_v_1"/>
    <property type="match status" value="1"/>
</dbReference>
<dbReference type="SUPFAM" id="SSF55961">
    <property type="entry name" value="Bet v1-like"/>
    <property type="match status" value="1"/>
</dbReference>
<evidence type="ECO:0000313" key="3">
    <source>
        <dbReference type="EMBL" id="CAI0375903.1"/>
    </source>
</evidence>
<sequence>MVIIIMIKEEAAQLKVGVAVDVLWKALAHDLNRVIPHIQSDIVSAADVLEGDGGPGTVYLFTSTNSGKVKEKVAEVDACSHRIGLEVTEGGPLENGYGYHKTTFQLTSAGEEETVVDLTVAYEPRRHHAAAPPPKTTANVLDFITLLEKFLADGAETGKIDS</sequence>
<dbReference type="GO" id="GO:0006952">
    <property type="term" value="P:defense response"/>
    <property type="evidence" value="ECO:0007669"/>
    <property type="project" value="InterPro"/>
</dbReference>
<dbReference type="GO" id="GO:0004864">
    <property type="term" value="F:protein phosphatase inhibitor activity"/>
    <property type="evidence" value="ECO:0007669"/>
    <property type="project" value="TreeGrafter"/>
</dbReference>
<accession>A0AAV0GTZ5</accession>
<dbReference type="Proteomes" id="UP001154282">
    <property type="component" value="Unassembled WGS sequence"/>
</dbReference>
<dbReference type="GO" id="GO:0009738">
    <property type="term" value="P:abscisic acid-activated signaling pathway"/>
    <property type="evidence" value="ECO:0007669"/>
    <property type="project" value="TreeGrafter"/>
</dbReference>
<gene>
    <name evidence="3" type="ORF">LITE_LOCUS782</name>
</gene>
<dbReference type="GO" id="GO:0038023">
    <property type="term" value="F:signaling receptor activity"/>
    <property type="evidence" value="ECO:0007669"/>
    <property type="project" value="TreeGrafter"/>
</dbReference>
<dbReference type="EMBL" id="CAMGYJ010000002">
    <property type="protein sequence ID" value="CAI0375903.1"/>
    <property type="molecule type" value="Genomic_DNA"/>
</dbReference>
<keyword evidence="4" id="KW-1185">Reference proteome</keyword>
<evidence type="ECO:0000259" key="2">
    <source>
        <dbReference type="Pfam" id="PF00407"/>
    </source>
</evidence>
<dbReference type="GO" id="GO:0005634">
    <property type="term" value="C:nucleus"/>
    <property type="evidence" value="ECO:0007669"/>
    <property type="project" value="TreeGrafter"/>
</dbReference>
<dbReference type="AlphaFoldDB" id="A0AAV0GTZ5"/>
<dbReference type="CDD" id="cd07816">
    <property type="entry name" value="Bet_v1-like"/>
    <property type="match status" value="1"/>
</dbReference>
<evidence type="ECO:0000313" key="4">
    <source>
        <dbReference type="Proteomes" id="UP001154282"/>
    </source>
</evidence>
<proteinExistence type="inferred from homology"/>
<comment type="caution">
    <text evidence="3">The sequence shown here is derived from an EMBL/GenBank/DDBJ whole genome shotgun (WGS) entry which is preliminary data.</text>
</comment>
<reference evidence="3" key="1">
    <citation type="submission" date="2022-08" db="EMBL/GenBank/DDBJ databases">
        <authorList>
            <person name="Gutierrez-Valencia J."/>
        </authorList>
    </citation>
    <scope>NUCLEOTIDE SEQUENCE</scope>
</reference>
<dbReference type="GO" id="GO:0005737">
    <property type="term" value="C:cytoplasm"/>
    <property type="evidence" value="ECO:0007669"/>
    <property type="project" value="TreeGrafter"/>
</dbReference>
<dbReference type="GO" id="GO:0010427">
    <property type="term" value="F:abscisic acid binding"/>
    <property type="evidence" value="ECO:0007669"/>
    <property type="project" value="TreeGrafter"/>
</dbReference>
<dbReference type="Gene3D" id="3.30.530.20">
    <property type="match status" value="1"/>
</dbReference>
<dbReference type="PANTHER" id="PTHR31213:SF64">
    <property type="entry name" value="PHYTOHORMONE-BINDING PROTEIN"/>
    <property type="match status" value="1"/>
</dbReference>
<dbReference type="InterPro" id="IPR000916">
    <property type="entry name" value="Bet_v_I/MLP"/>
</dbReference>
<dbReference type="InterPro" id="IPR023393">
    <property type="entry name" value="START-like_dom_sf"/>
</dbReference>
<dbReference type="InterPro" id="IPR050279">
    <property type="entry name" value="Plant_def-hormone_signal"/>
</dbReference>
<organism evidence="3 4">
    <name type="scientific">Linum tenue</name>
    <dbReference type="NCBI Taxonomy" id="586396"/>
    <lineage>
        <taxon>Eukaryota</taxon>
        <taxon>Viridiplantae</taxon>
        <taxon>Streptophyta</taxon>
        <taxon>Embryophyta</taxon>
        <taxon>Tracheophyta</taxon>
        <taxon>Spermatophyta</taxon>
        <taxon>Magnoliopsida</taxon>
        <taxon>eudicotyledons</taxon>
        <taxon>Gunneridae</taxon>
        <taxon>Pentapetalae</taxon>
        <taxon>rosids</taxon>
        <taxon>fabids</taxon>
        <taxon>Malpighiales</taxon>
        <taxon>Linaceae</taxon>
        <taxon>Linum</taxon>
    </lineage>
</organism>
<name>A0AAV0GTZ5_9ROSI</name>
<dbReference type="PANTHER" id="PTHR31213">
    <property type="entry name" value="OS08G0374000 PROTEIN-RELATED"/>
    <property type="match status" value="1"/>
</dbReference>